<evidence type="ECO:0000313" key="8">
    <source>
        <dbReference type="Proteomes" id="UP001162881"/>
    </source>
</evidence>
<keyword evidence="5 6" id="KW-0472">Membrane</keyword>
<organism evidence="7 8">
    <name type="scientific">Novosphingobium organovorum</name>
    <dbReference type="NCBI Taxonomy" id="2930092"/>
    <lineage>
        <taxon>Bacteria</taxon>
        <taxon>Pseudomonadati</taxon>
        <taxon>Pseudomonadota</taxon>
        <taxon>Alphaproteobacteria</taxon>
        <taxon>Sphingomonadales</taxon>
        <taxon>Sphingomonadaceae</taxon>
        <taxon>Novosphingobium</taxon>
    </lineage>
</organism>
<feature type="transmembrane region" description="Helical" evidence="6">
    <location>
        <begin position="387"/>
        <end position="409"/>
    </location>
</feature>
<name>A0ABT0BI49_9SPHN</name>
<evidence type="ECO:0000256" key="3">
    <source>
        <dbReference type="ARBA" id="ARBA00022692"/>
    </source>
</evidence>
<evidence type="ECO:0000256" key="2">
    <source>
        <dbReference type="ARBA" id="ARBA00022448"/>
    </source>
</evidence>
<protein>
    <submittedName>
        <fullName evidence="7">MFS transporter</fullName>
    </submittedName>
</protein>
<feature type="transmembrane region" description="Helical" evidence="6">
    <location>
        <begin position="180"/>
        <end position="202"/>
    </location>
</feature>
<reference evidence="7" key="1">
    <citation type="submission" date="2022-03" db="EMBL/GenBank/DDBJ databases">
        <title>Identification of a novel bacterium isolated from mangrove sediments.</title>
        <authorList>
            <person name="Pan X."/>
        </authorList>
    </citation>
    <scope>NUCLEOTIDE SEQUENCE</scope>
    <source>
        <strain evidence="7">B1949</strain>
    </source>
</reference>
<keyword evidence="3 6" id="KW-0812">Transmembrane</keyword>
<keyword evidence="2" id="KW-0813">Transport</keyword>
<feature type="transmembrane region" description="Helical" evidence="6">
    <location>
        <begin position="352"/>
        <end position="375"/>
    </location>
</feature>
<dbReference type="InterPro" id="IPR011701">
    <property type="entry name" value="MFS"/>
</dbReference>
<comment type="caution">
    <text evidence="7">The sequence shown here is derived from an EMBL/GenBank/DDBJ whole genome shotgun (WGS) entry which is preliminary data.</text>
</comment>
<feature type="transmembrane region" description="Helical" evidence="6">
    <location>
        <begin position="51"/>
        <end position="71"/>
    </location>
</feature>
<accession>A0ABT0BI49</accession>
<evidence type="ECO:0000256" key="1">
    <source>
        <dbReference type="ARBA" id="ARBA00004141"/>
    </source>
</evidence>
<evidence type="ECO:0000256" key="4">
    <source>
        <dbReference type="ARBA" id="ARBA00022989"/>
    </source>
</evidence>
<dbReference type="SUPFAM" id="SSF103473">
    <property type="entry name" value="MFS general substrate transporter"/>
    <property type="match status" value="1"/>
</dbReference>
<feature type="transmembrane region" description="Helical" evidence="6">
    <location>
        <begin position="421"/>
        <end position="439"/>
    </location>
</feature>
<proteinExistence type="predicted"/>
<feature type="transmembrane region" description="Helical" evidence="6">
    <location>
        <begin position="83"/>
        <end position="115"/>
    </location>
</feature>
<evidence type="ECO:0000313" key="7">
    <source>
        <dbReference type="EMBL" id="MCJ2184735.1"/>
    </source>
</evidence>
<dbReference type="PANTHER" id="PTHR19432">
    <property type="entry name" value="SUGAR TRANSPORTER"/>
    <property type="match status" value="1"/>
</dbReference>
<dbReference type="Proteomes" id="UP001162881">
    <property type="component" value="Unassembled WGS sequence"/>
</dbReference>
<evidence type="ECO:0000256" key="6">
    <source>
        <dbReference type="SAM" id="Phobius"/>
    </source>
</evidence>
<feature type="transmembrane region" description="Helical" evidence="6">
    <location>
        <begin position="303"/>
        <end position="321"/>
    </location>
</feature>
<sequence length="443" mass="47558">MGNGGKPRLTRLRLVEMNLGFFGLQLSFGLLVANSSPIFRTLGASEALLPLLWLAGPVTGMVVQPLVGALSDRTVTRFGRRTPYLLTGAAIAALGLWLMPFSPVLWVAVALVWLLDTANNLILEPYRAYVVDRLPPGQRPAGFLLQSAFTGLSQTLAHLLPSLLALFVHRHLTDANGIALTVRATFVIGAIVTASTIVYSLVRVPETALPIARPATPAPASAQTAAARTGLFAWAIAQDLVVALRDMPRPMRQLALPMLCQWYAMFAFWQYFTEVVARTRFATSDPTSDAYREATLTAQQLGAIYNAIAFLAALAMIPLLRRVPIARLHAACLALSGLAMAAIPFAGHSQPLLYTLMLGIGIGWAGMMGNNHALLGASLPPGRIGTYMGIFNLFIVIPMLFETLTLPLIFQTMLNGDPARVLFLAALLMGAGSVSILHVKPVS</sequence>
<keyword evidence="8" id="KW-1185">Reference proteome</keyword>
<evidence type="ECO:0000256" key="5">
    <source>
        <dbReference type="ARBA" id="ARBA00023136"/>
    </source>
</evidence>
<dbReference type="Pfam" id="PF07690">
    <property type="entry name" value="MFS_1"/>
    <property type="match status" value="1"/>
</dbReference>
<keyword evidence="4 6" id="KW-1133">Transmembrane helix</keyword>
<gene>
    <name evidence="7" type="ORF">MTR62_18870</name>
</gene>
<dbReference type="Gene3D" id="1.20.1250.20">
    <property type="entry name" value="MFS general substrate transporter like domains"/>
    <property type="match status" value="1"/>
</dbReference>
<feature type="transmembrane region" description="Helical" evidence="6">
    <location>
        <begin position="254"/>
        <end position="272"/>
    </location>
</feature>
<comment type="subcellular location">
    <subcellularLocation>
        <location evidence="1">Membrane</location>
        <topology evidence="1">Multi-pass membrane protein</topology>
    </subcellularLocation>
</comment>
<dbReference type="InterPro" id="IPR036259">
    <property type="entry name" value="MFS_trans_sf"/>
</dbReference>
<dbReference type="EMBL" id="JALHLF010000138">
    <property type="protein sequence ID" value="MCJ2184735.1"/>
    <property type="molecule type" value="Genomic_DNA"/>
</dbReference>
<feature type="transmembrane region" description="Helical" evidence="6">
    <location>
        <begin position="328"/>
        <end position="346"/>
    </location>
</feature>
<dbReference type="PANTHER" id="PTHR19432:SF35">
    <property type="entry name" value="SOLUTE CARRIER FAMILY 45 MEMBER 3 ISOFORM X1"/>
    <property type="match status" value="1"/>
</dbReference>